<dbReference type="EMBL" id="ASGP02000002">
    <property type="protein sequence ID" value="KAH9521986.1"/>
    <property type="molecule type" value="Genomic_DNA"/>
</dbReference>
<dbReference type="EMBL" id="SDOV01000007">
    <property type="protein sequence ID" value="KAH7639405.1"/>
    <property type="molecule type" value="Genomic_DNA"/>
</dbReference>
<evidence type="ECO:0000313" key="5">
    <source>
        <dbReference type="Proteomes" id="UP000790347"/>
    </source>
</evidence>
<feature type="signal peptide" evidence="2">
    <location>
        <begin position="1"/>
        <end position="19"/>
    </location>
</feature>
<feature type="chain" id="PRO_5038276967" evidence="2">
    <location>
        <begin position="20"/>
        <end position="235"/>
    </location>
</feature>
<evidence type="ECO:0000313" key="4">
    <source>
        <dbReference type="EMBL" id="KAH9521986.1"/>
    </source>
</evidence>
<reference evidence="3" key="3">
    <citation type="journal article" date="2021" name="World Allergy Organ. J.">
        <title>Chromosome-level assembly of Dermatophagoides farinae genome and transcriptome reveals two novel allergens Der f 37 and Der f 39.</title>
        <authorList>
            <person name="Chen J."/>
            <person name="Cai Z."/>
            <person name="Fan D."/>
            <person name="Hu J."/>
            <person name="Hou Y."/>
            <person name="He Y."/>
            <person name="Zhang Z."/>
            <person name="Zhao Z."/>
            <person name="Gao P."/>
            <person name="Hu W."/>
            <person name="Sun J."/>
            <person name="Li J."/>
            <person name="Ji K."/>
        </authorList>
    </citation>
    <scope>NUCLEOTIDE SEQUENCE</scope>
    <source>
        <strain evidence="3">JKM2019</strain>
    </source>
</reference>
<evidence type="ECO:0000256" key="2">
    <source>
        <dbReference type="SAM" id="SignalP"/>
    </source>
</evidence>
<proteinExistence type="predicted"/>
<reference evidence="4" key="1">
    <citation type="submission" date="2013-05" db="EMBL/GenBank/DDBJ databases">
        <authorList>
            <person name="Yim A.K.Y."/>
            <person name="Chan T.F."/>
            <person name="Ji K.M."/>
            <person name="Liu X.Y."/>
            <person name="Zhou J.W."/>
            <person name="Li R.Q."/>
            <person name="Yang K.Y."/>
            <person name="Li J."/>
            <person name="Li M."/>
            <person name="Law P.T.W."/>
            <person name="Wu Y.L."/>
            <person name="Cai Z.L."/>
            <person name="Qin H."/>
            <person name="Bao Y."/>
            <person name="Leung R.K.K."/>
            <person name="Ng P.K.S."/>
            <person name="Zou J."/>
            <person name="Zhong X.J."/>
            <person name="Ran P.X."/>
            <person name="Zhong N.S."/>
            <person name="Liu Z.G."/>
            <person name="Tsui S.K.W."/>
        </authorList>
    </citation>
    <scope>NUCLEOTIDE SEQUENCE</scope>
    <source>
        <strain evidence="4">Derf</strain>
        <tissue evidence="4">Whole organism</tissue>
    </source>
</reference>
<dbReference type="Proteomes" id="UP000828236">
    <property type="component" value="Unassembled WGS sequence"/>
</dbReference>
<organism evidence="4 5">
    <name type="scientific">Dermatophagoides farinae</name>
    <name type="common">American house dust mite</name>
    <dbReference type="NCBI Taxonomy" id="6954"/>
    <lineage>
        <taxon>Eukaryota</taxon>
        <taxon>Metazoa</taxon>
        <taxon>Ecdysozoa</taxon>
        <taxon>Arthropoda</taxon>
        <taxon>Chelicerata</taxon>
        <taxon>Arachnida</taxon>
        <taxon>Acari</taxon>
        <taxon>Acariformes</taxon>
        <taxon>Sarcoptiformes</taxon>
        <taxon>Astigmata</taxon>
        <taxon>Psoroptidia</taxon>
        <taxon>Analgoidea</taxon>
        <taxon>Pyroglyphidae</taxon>
        <taxon>Dermatophagoidinae</taxon>
        <taxon>Dermatophagoides</taxon>
    </lineage>
</organism>
<dbReference type="OrthoDB" id="10547646at2759"/>
<evidence type="ECO:0000256" key="1">
    <source>
        <dbReference type="SAM" id="Coils"/>
    </source>
</evidence>
<name>A0A922I4K7_DERFA</name>
<dbReference type="AlphaFoldDB" id="A0A922I4K7"/>
<keyword evidence="1" id="KW-0175">Coiled coil</keyword>
<keyword evidence="5" id="KW-1185">Reference proteome</keyword>
<protein>
    <submittedName>
        <fullName evidence="4">Uncharacterized protein</fullName>
    </submittedName>
</protein>
<dbReference type="Proteomes" id="UP000790347">
    <property type="component" value="Unassembled WGS sequence"/>
</dbReference>
<feature type="coiled-coil region" evidence="1">
    <location>
        <begin position="34"/>
        <end position="81"/>
    </location>
</feature>
<evidence type="ECO:0000313" key="3">
    <source>
        <dbReference type="EMBL" id="KAH7639405.1"/>
    </source>
</evidence>
<gene>
    <name evidence="4" type="ORF">DERF_005590</name>
    <name evidence="3" type="ORF">HUG17_3438</name>
</gene>
<comment type="caution">
    <text evidence="4">The sequence shown here is derived from an EMBL/GenBank/DDBJ whole genome shotgun (WGS) entry which is preliminary data.</text>
</comment>
<keyword evidence="2" id="KW-0732">Signal</keyword>
<accession>A0A922I4K7</accession>
<reference evidence="3" key="2">
    <citation type="submission" date="2020-06" db="EMBL/GenBank/DDBJ databases">
        <authorList>
            <person name="Ji K."/>
            <person name="Li J."/>
        </authorList>
    </citation>
    <scope>NUCLEOTIDE SEQUENCE</scope>
    <source>
        <strain evidence="3">JKM2019</strain>
        <tissue evidence="3">Whole body</tissue>
    </source>
</reference>
<reference evidence="4" key="4">
    <citation type="journal article" date="2022" name="Res Sq">
        <title>Comparative Genomics Reveals Insights into the Divergent Evolution of Astigmatic Mites and Household Pest Adaptations.</title>
        <authorList>
            <person name="Xiong Q."/>
            <person name="Wan A.T.-Y."/>
            <person name="Liu X.-Y."/>
            <person name="Fung C.S.-H."/>
            <person name="Xiao X."/>
            <person name="Malainual N."/>
            <person name="Hou J."/>
            <person name="Wang L."/>
            <person name="Wang M."/>
            <person name="Yang K."/>
            <person name="Cui Y."/>
            <person name="Leung E."/>
            <person name="Nong W."/>
            <person name="Shin S.-K."/>
            <person name="Au S."/>
            <person name="Jeong K.Y."/>
            <person name="Chew F.T."/>
            <person name="Hui J."/>
            <person name="Leung T.F."/>
            <person name="Tungtrongchitr A."/>
            <person name="Zhong N."/>
            <person name="Liu Z."/>
            <person name="Tsui S."/>
        </authorList>
    </citation>
    <scope>NUCLEOTIDE SEQUENCE</scope>
    <source>
        <strain evidence="4">Derf</strain>
        <tissue evidence="4">Whole organism</tissue>
    </source>
</reference>
<sequence>MKFLIYSLAFAAMAGLVFGSENEKDPYDVAESLIKHADALKEYAEQEIQKYQNNSHYHLAIIRLEHEIHRVEAIADQLRNMTKMENMTEHYMHHFHQIEMELLIFENIIEEELYYLEHGHHHHDHHDHDHHHHDHDDSDIIAGDYDKDALLKKAQQLIDEAEDAIKKYGQGKDIDVQVIKSEVVIIKNLVKQINEANNPQALAVLEANLAQHEDIIRKWLDDIEPHTTHAPVTIA</sequence>